<evidence type="ECO:0000256" key="1">
    <source>
        <dbReference type="ARBA" id="ARBA00013267"/>
    </source>
</evidence>
<dbReference type="EC" id="6.3.4.19" evidence="1"/>
<comment type="catalytic activity">
    <reaction evidence="6">
        <text>cytidine(34) in tRNA(Ile2) + L-lysine + ATP = lysidine(34) in tRNA(Ile2) + AMP + diphosphate + H(+)</text>
        <dbReference type="Rhea" id="RHEA:43744"/>
        <dbReference type="Rhea" id="RHEA-COMP:10625"/>
        <dbReference type="Rhea" id="RHEA-COMP:10670"/>
        <dbReference type="ChEBI" id="CHEBI:15378"/>
        <dbReference type="ChEBI" id="CHEBI:30616"/>
        <dbReference type="ChEBI" id="CHEBI:32551"/>
        <dbReference type="ChEBI" id="CHEBI:33019"/>
        <dbReference type="ChEBI" id="CHEBI:82748"/>
        <dbReference type="ChEBI" id="CHEBI:83665"/>
        <dbReference type="ChEBI" id="CHEBI:456215"/>
        <dbReference type="EC" id="6.3.4.19"/>
    </reaction>
</comment>
<dbReference type="CDD" id="cd01992">
    <property type="entry name" value="TilS_N"/>
    <property type="match status" value="1"/>
</dbReference>
<name>A0A382MTX6_9ZZZZ</name>
<dbReference type="GO" id="GO:0032267">
    <property type="term" value="F:tRNA(Ile)-lysidine synthase activity"/>
    <property type="evidence" value="ECO:0007669"/>
    <property type="project" value="UniProtKB-EC"/>
</dbReference>
<evidence type="ECO:0000256" key="5">
    <source>
        <dbReference type="ARBA" id="ARBA00022840"/>
    </source>
</evidence>
<dbReference type="InterPro" id="IPR014729">
    <property type="entry name" value="Rossmann-like_a/b/a_fold"/>
</dbReference>
<dbReference type="InterPro" id="IPR011063">
    <property type="entry name" value="TilS/TtcA_N"/>
</dbReference>
<evidence type="ECO:0000256" key="2">
    <source>
        <dbReference type="ARBA" id="ARBA00022598"/>
    </source>
</evidence>
<dbReference type="Pfam" id="PF01171">
    <property type="entry name" value="ATP_bind_3"/>
    <property type="match status" value="1"/>
</dbReference>
<reference evidence="8" key="1">
    <citation type="submission" date="2018-05" db="EMBL/GenBank/DDBJ databases">
        <authorList>
            <person name="Lanie J.A."/>
            <person name="Ng W.-L."/>
            <person name="Kazmierczak K.M."/>
            <person name="Andrzejewski T.M."/>
            <person name="Davidsen T.M."/>
            <person name="Wayne K.J."/>
            <person name="Tettelin H."/>
            <person name="Glass J.I."/>
            <person name="Rusch D."/>
            <person name="Podicherti R."/>
            <person name="Tsui H.-C.T."/>
            <person name="Winkler M.E."/>
        </authorList>
    </citation>
    <scope>NUCLEOTIDE SEQUENCE</scope>
</reference>
<keyword evidence="4" id="KW-0547">Nucleotide-binding</keyword>
<protein>
    <recommendedName>
        <fullName evidence="1">tRNA(Ile)-lysidine synthetase</fullName>
        <ecNumber evidence="1">6.3.4.19</ecNumber>
    </recommendedName>
</protein>
<organism evidence="8">
    <name type="scientific">marine metagenome</name>
    <dbReference type="NCBI Taxonomy" id="408172"/>
    <lineage>
        <taxon>unclassified sequences</taxon>
        <taxon>metagenomes</taxon>
        <taxon>ecological metagenomes</taxon>
    </lineage>
</organism>
<evidence type="ECO:0000256" key="3">
    <source>
        <dbReference type="ARBA" id="ARBA00022694"/>
    </source>
</evidence>
<keyword evidence="5" id="KW-0067">ATP-binding</keyword>
<dbReference type="InterPro" id="IPR012795">
    <property type="entry name" value="tRNA_Ile_lys_synt_N"/>
</dbReference>
<dbReference type="PANTHER" id="PTHR43033">
    <property type="entry name" value="TRNA(ILE)-LYSIDINE SYNTHASE-RELATED"/>
    <property type="match status" value="1"/>
</dbReference>
<sequence length="128" mass="14700">VKGPLQKLQAILERESLAPSGSRLILCVSGGLDSIALLHLFHQLSRRYHWQLDVLHFHHGIRIESDEEADFVRELAHRLALQFHLKETKAFQVGTSSFQEKARDWRRGEAMKLREEISANFIATAHHA</sequence>
<dbReference type="GO" id="GO:0008033">
    <property type="term" value="P:tRNA processing"/>
    <property type="evidence" value="ECO:0007669"/>
    <property type="project" value="UniProtKB-KW"/>
</dbReference>
<dbReference type="AlphaFoldDB" id="A0A382MTX6"/>
<dbReference type="PANTHER" id="PTHR43033:SF1">
    <property type="entry name" value="TRNA(ILE)-LYSIDINE SYNTHASE-RELATED"/>
    <property type="match status" value="1"/>
</dbReference>
<feature type="non-terminal residue" evidence="8">
    <location>
        <position position="1"/>
    </location>
</feature>
<evidence type="ECO:0000256" key="4">
    <source>
        <dbReference type="ARBA" id="ARBA00022741"/>
    </source>
</evidence>
<feature type="domain" description="tRNA(Ile)-lysidine/2-thiocytidine synthase N-terminal" evidence="7">
    <location>
        <begin position="24"/>
        <end position="128"/>
    </location>
</feature>
<keyword evidence="2" id="KW-0436">Ligase</keyword>
<dbReference type="GO" id="GO:0005524">
    <property type="term" value="F:ATP binding"/>
    <property type="evidence" value="ECO:0007669"/>
    <property type="project" value="UniProtKB-KW"/>
</dbReference>
<keyword evidence="3" id="KW-0819">tRNA processing</keyword>
<gene>
    <name evidence="8" type="ORF">METZ01_LOCUS304864</name>
</gene>
<proteinExistence type="predicted"/>
<dbReference type="Gene3D" id="3.40.50.620">
    <property type="entry name" value="HUPs"/>
    <property type="match status" value="1"/>
</dbReference>
<evidence type="ECO:0000259" key="7">
    <source>
        <dbReference type="Pfam" id="PF01171"/>
    </source>
</evidence>
<feature type="non-terminal residue" evidence="8">
    <location>
        <position position="128"/>
    </location>
</feature>
<accession>A0A382MTX6</accession>
<dbReference type="SUPFAM" id="SSF52402">
    <property type="entry name" value="Adenine nucleotide alpha hydrolases-like"/>
    <property type="match status" value="1"/>
</dbReference>
<evidence type="ECO:0000313" key="8">
    <source>
        <dbReference type="EMBL" id="SVC52010.1"/>
    </source>
</evidence>
<dbReference type="InterPro" id="IPR012094">
    <property type="entry name" value="tRNA_Ile_lys_synt"/>
</dbReference>
<evidence type="ECO:0000256" key="6">
    <source>
        <dbReference type="ARBA" id="ARBA00048539"/>
    </source>
</evidence>
<dbReference type="EMBL" id="UINC01095707">
    <property type="protein sequence ID" value="SVC52010.1"/>
    <property type="molecule type" value="Genomic_DNA"/>
</dbReference>